<accession>A0A165ESL5</accession>
<evidence type="ECO:0000256" key="1">
    <source>
        <dbReference type="SAM" id="MobiDB-lite"/>
    </source>
</evidence>
<feature type="region of interest" description="Disordered" evidence="1">
    <location>
        <begin position="171"/>
        <end position="216"/>
    </location>
</feature>
<feature type="region of interest" description="Disordered" evidence="1">
    <location>
        <begin position="48"/>
        <end position="72"/>
    </location>
</feature>
<evidence type="ECO:0000313" key="2">
    <source>
        <dbReference type="EMBL" id="KZT55449.1"/>
    </source>
</evidence>
<dbReference type="STRING" id="1353952.A0A165ESL5"/>
<organism evidence="2 3">
    <name type="scientific">Calocera cornea HHB12733</name>
    <dbReference type="NCBI Taxonomy" id="1353952"/>
    <lineage>
        <taxon>Eukaryota</taxon>
        <taxon>Fungi</taxon>
        <taxon>Dikarya</taxon>
        <taxon>Basidiomycota</taxon>
        <taxon>Agaricomycotina</taxon>
        <taxon>Dacrymycetes</taxon>
        <taxon>Dacrymycetales</taxon>
        <taxon>Dacrymycetaceae</taxon>
        <taxon>Calocera</taxon>
    </lineage>
</organism>
<feature type="region of interest" description="Disordered" evidence="1">
    <location>
        <begin position="103"/>
        <end position="137"/>
    </location>
</feature>
<feature type="region of interest" description="Disordered" evidence="1">
    <location>
        <begin position="414"/>
        <end position="467"/>
    </location>
</feature>
<evidence type="ECO:0000313" key="3">
    <source>
        <dbReference type="Proteomes" id="UP000076842"/>
    </source>
</evidence>
<feature type="region of interest" description="Disordered" evidence="1">
    <location>
        <begin position="252"/>
        <end position="272"/>
    </location>
</feature>
<sequence length="506" mass="56067">MHTCPCRISQGDVAYCSPAHARADAALALCGNQHTFYRAYWRRFDRASPPPGAAAQGRAKPLPAPPRPAREEQECVRYPVPAPESRPELRRFPGYVKQLPEPPSTWSVTTAATRPPDLKSHFSATTEASRYPPTVPELLRRRSQFSAITTTTALPEARKFAFPSTPIRKSARTSDLTSVCTTPDLDEGRFSAASSDDENEENEESDEDERPPGSPTLLRLSDWLDAAAGKLDQIQVEKKEVLAPSPLILDRANGESSHEETDLPPALPPKPKLRHRECSIHLPSPSSLDQTLTTPRVSTATARERVYDDLKKHSIFRAYFDDGTEGPLEHLERLEHLENTATSRPGSRKGHARRVSERWVMDPSAPPVPKIPEKYKAQVAKPAPSLLPTVQLDAAPQVPAKTYSIHPLKIRKLLEPFPPTPPKPHSSPTPSPSSSRGPPRPTPPKPPPKAPKLKHEDSGEMTPQEYRDSLAAESGWWEPGFLVEKDRGVGMSFVEESQYHVDVWAE</sequence>
<dbReference type="AlphaFoldDB" id="A0A165ESL5"/>
<feature type="compositionally biased region" description="Pro residues" evidence="1">
    <location>
        <begin position="438"/>
        <end position="450"/>
    </location>
</feature>
<protein>
    <submittedName>
        <fullName evidence="2">Uncharacterized protein</fullName>
    </submittedName>
</protein>
<feature type="compositionally biased region" description="Pro residues" evidence="1">
    <location>
        <begin position="416"/>
        <end position="431"/>
    </location>
</feature>
<gene>
    <name evidence="2" type="ORF">CALCODRAFT_484723</name>
</gene>
<reference evidence="2 3" key="1">
    <citation type="journal article" date="2016" name="Mol. Biol. Evol.">
        <title>Comparative Genomics of Early-Diverging Mushroom-Forming Fungi Provides Insights into the Origins of Lignocellulose Decay Capabilities.</title>
        <authorList>
            <person name="Nagy L.G."/>
            <person name="Riley R."/>
            <person name="Tritt A."/>
            <person name="Adam C."/>
            <person name="Daum C."/>
            <person name="Floudas D."/>
            <person name="Sun H."/>
            <person name="Yadav J.S."/>
            <person name="Pangilinan J."/>
            <person name="Larsson K.H."/>
            <person name="Matsuura K."/>
            <person name="Barry K."/>
            <person name="Labutti K."/>
            <person name="Kuo R."/>
            <person name="Ohm R.A."/>
            <person name="Bhattacharya S.S."/>
            <person name="Shirouzu T."/>
            <person name="Yoshinaga Y."/>
            <person name="Martin F.M."/>
            <person name="Grigoriev I.V."/>
            <person name="Hibbett D.S."/>
        </authorList>
    </citation>
    <scope>NUCLEOTIDE SEQUENCE [LARGE SCALE GENOMIC DNA]</scope>
    <source>
        <strain evidence="2 3">HHB12733</strain>
    </source>
</reference>
<dbReference type="InParanoid" id="A0A165ESL5"/>
<dbReference type="EMBL" id="KV423994">
    <property type="protein sequence ID" value="KZT55449.1"/>
    <property type="molecule type" value="Genomic_DNA"/>
</dbReference>
<dbReference type="Proteomes" id="UP000076842">
    <property type="component" value="Unassembled WGS sequence"/>
</dbReference>
<keyword evidence="3" id="KW-1185">Reference proteome</keyword>
<feature type="compositionally biased region" description="Basic and acidic residues" evidence="1">
    <location>
        <begin position="252"/>
        <end position="261"/>
    </location>
</feature>
<proteinExistence type="predicted"/>
<dbReference type="OrthoDB" id="3365550at2759"/>
<name>A0A165ESL5_9BASI</name>
<feature type="compositionally biased region" description="Acidic residues" evidence="1">
    <location>
        <begin position="195"/>
        <end position="209"/>
    </location>
</feature>
<feature type="region of interest" description="Disordered" evidence="1">
    <location>
        <begin position="338"/>
        <end position="371"/>
    </location>
</feature>